<evidence type="ECO:0000256" key="1">
    <source>
        <dbReference type="ARBA" id="ARBA00022679"/>
    </source>
</evidence>
<dbReference type="SUPFAM" id="SSF55729">
    <property type="entry name" value="Acyl-CoA N-acyltransferases (Nat)"/>
    <property type="match status" value="1"/>
</dbReference>
<dbReference type="OrthoDB" id="159677at2"/>
<dbReference type="EMBL" id="LGHJ01000008">
    <property type="protein sequence ID" value="KPL77719.1"/>
    <property type="molecule type" value="Genomic_DNA"/>
</dbReference>
<evidence type="ECO:0000259" key="3">
    <source>
        <dbReference type="PROSITE" id="PS51186"/>
    </source>
</evidence>
<reference evidence="4 5" key="1">
    <citation type="submission" date="2015-07" db="EMBL/GenBank/DDBJ databases">
        <title>Draft genome of Bellilinea caldifistulae DSM 17877.</title>
        <authorList>
            <person name="Hemp J."/>
            <person name="Ward L.M."/>
            <person name="Pace L.A."/>
            <person name="Fischer W.W."/>
        </authorList>
    </citation>
    <scope>NUCLEOTIDE SEQUENCE [LARGE SCALE GENOMIC DNA]</scope>
    <source>
        <strain evidence="4 5">GOMI-1</strain>
    </source>
</reference>
<dbReference type="PROSITE" id="PS51186">
    <property type="entry name" value="GNAT"/>
    <property type="match status" value="1"/>
</dbReference>
<evidence type="ECO:0000313" key="4">
    <source>
        <dbReference type="EMBL" id="KPL77719.1"/>
    </source>
</evidence>
<evidence type="ECO:0000256" key="2">
    <source>
        <dbReference type="ARBA" id="ARBA00023315"/>
    </source>
</evidence>
<dbReference type="GO" id="GO:0016747">
    <property type="term" value="F:acyltransferase activity, transferring groups other than amino-acyl groups"/>
    <property type="evidence" value="ECO:0007669"/>
    <property type="project" value="InterPro"/>
</dbReference>
<dbReference type="RefSeq" id="WP_061914240.1">
    <property type="nucleotide sequence ID" value="NZ_DF967971.1"/>
</dbReference>
<feature type="domain" description="N-acetyltransferase" evidence="3">
    <location>
        <begin position="3"/>
        <end position="146"/>
    </location>
</feature>
<proteinExistence type="predicted"/>
<dbReference type="PANTHER" id="PTHR43420:SF12">
    <property type="entry name" value="N-ACETYLTRANSFERASE DOMAIN-CONTAINING PROTEIN"/>
    <property type="match status" value="1"/>
</dbReference>
<dbReference type="STRING" id="360411.AC812_02390"/>
<dbReference type="PANTHER" id="PTHR43420">
    <property type="entry name" value="ACETYLTRANSFERASE"/>
    <property type="match status" value="1"/>
</dbReference>
<dbReference type="InterPro" id="IPR000182">
    <property type="entry name" value="GNAT_dom"/>
</dbReference>
<dbReference type="Pfam" id="PF00583">
    <property type="entry name" value="Acetyltransf_1"/>
    <property type="match status" value="1"/>
</dbReference>
<accession>A0A0P6X707</accession>
<dbReference type="InterPro" id="IPR050680">
    <property type="entry name" value="YpeA/RimI_acetyltransf"/>
</dbReference>
<keyword evidence="1" id="KW-0808">Transferase</keyword>
<keyword evidence="5" id="KW-1185">Reference proteome</keyword>
<protein>
    <recommendedName>
        <fullName evidence="3">N-acetyltransferase domain-containing protein</fullName>
    </recommendedName>
</protein>
<evidence type="ECO:0000313" key="5">
    <source>
        <dbReference type="Proteomes" id="UP000050514"/>
    </source>
</evidence>
<dbReference type="Gene3D" id="3.40.630.30">
    <property type="match status" value="1"/>
</dbReference>
<keyword evidence="2" id="KW-0012">Acyltransferase</keyword>
<organism evidence="4 5">
    <name type="scientific">Bellilinea caldifistulae</name>
    <dbReference type="NCBI Taxonomy" id="360411"/>
    <lineage>
        <taxon>Bacteria</taxon>
        <taxon>Bacillati</taxon>
        <taxon>Chloroflexota</taxon>
        <taxon>Anaerolineae</taxon>
        <taxon>Anaerolineales</taxon>
        <taxon>Anaerolineaceae</taxon>
        <taxon>Bellilinea</taxon>
    </lineage>
</organism>
<gene>
    <name evidence="4" type="ORF">AC812_02390</name>
</gene>
<dbReference type="CDD" id="cd04301">
    <property type="entry name" value="NAT_SF"/>
    <property type="match status" value="1"/>
</dbReference>
<name>A0A0P6X707_9CHLR</name>
<comment type="caution">
    <text evidence="4">The sequence shown here is derived from an EMBL/GenBank/DDBJ whole genome shotgun (WGS) entry which is preliminary data.</text>
</comment>
<dbReference type="Proteomes" id="UP000050514">
    <property type="component" value="Unassembled WGS sequence"/>
</dbReference>
<sequence length="147" mass="17038">MDYLIEKASWRDFFDLYRLEKTVFAQDAWPWFDLLIVLTFPGFVRLKAVSGGQMIGFAAGEFRRGDGAGWVVTLGVLPEYRRKGVGQALLRQCEEWLNSKRIRLCVRKSNLPALKLYQREGYVVYTTWPNYYQGGEDALVLEKIFPS</sequence>
<dbReference type="InterPro" id="IPR016181">
    <property type="entry name" value="Acyl_CoA_acyltransferase"/>
</dbReference>
<dbReference type="AlphaFoldDB" id="A0A0P6X707"/>